<dbReference type="PANTHER" id="PTHR12677">
    <property type="entry name" value="GOLGI APPARATUS MEMBRANE PROTEIN TVP38-RELATED"/>
    <property type="match status" value="1"/>
</dbReference>
<comment type="caution">
    <text evidence="8">The sequence shown here is derived from an EMBL/GenBank/DDBJ whole genome shotgun (WGS) entry which is preliminary data.</text>
</comment>
<evidence type="ECO:0000256" key="1">
    <source>
        <dbReference type="ARBA" id="ARBA00004651"/>
    </source>
</evidence>
<protein>
    <recommendedName>
        <fullName evidence="6">TVP38/TMEM64 family membrane protein</fullName>
    </recommendedName>
</protein>
<gene>
    <name evidence="8" type="ORF">SE17_20975</name>
</gene>
<evidence type="ECO:0000313" key="8">
    <source>
        <dbReference type="EMBL" id="KPV51474.1"/>
    </source>
</evidence>
<feature type="domain" description="VTT" evidence="7">
    <location>
        <begin position="67"/>
        <end position="184"/>
    </location>
</feature>
<dbReference type="Pfam" id="PF09335">
    <property type="entry name" value="VTT_dom"/>
    <property type="match status" value="1"/>
</dbReference>
<keyword evidence="3 6" id="KW-0812">Transmembrane</keyword>
<dbReference type="AlphaFoldDB" id="A0A0P9D832"/>
<dbReference type="Proteomes" id="UP000050509">
    <property type="component" value="Unassembled WGS sequence"/>
</dbReference>
<evidence type="ECO:0000259" key="7">
    <source>
        <dbReference type="Pfam" id="PF09335"/>
    </source>
</evidence>
<dbReference type="GO" id="GO:0005886">
    <property type="term" value="C:plasma membrane"/>
    <property type="evidence" value="ECO:0007669"/>
    <property type="project" value="UniProtKB-SubCell"/>
</dbReference>
<evidence type="ECO:0000256" key="3">
    <source>
        <dbReference type="ARBA" id="ARBA00022692"/>
    </source>
</evidence>
<evidence type="ECO:0000313" key="9">
    <source>
        <dbReference type="Proteomes" id="UP000050509"/>
    </source>
</evidence>
<evidence type="ECO:0000256" key="6">
    <source>
        <dbReference type="RuleBase" id="RU366058"/>
    </source>
</evidence>
<comment type="subcellular location">
    <subcellularLocation>
        <location evidence="1 6">Cell membrane</location>
        <topology evidence="1 6">Multi-pass membrane protein</topology>
    </subcellularLocation>
</comment>
<evidence type="ECO:0000256" key="5">
    <source>
        <dbReference type="ARBA" id="ARBA00023136"/>
    </source>
</evidence>
<feature type="transmembrane region" description="Helical" evidence="6">
    <location>
        <begin position="161"/>
        <end position="182"/>
    </location>
</feature>
<comment type="similarity">
    <text evidence="6">Belongs to the TVP38/TMEM64 family.</text>
</comment>
<feature type="transmembrane region" description="Helical" evidence="6">
    <location>
        <begin position="133"/>
        <end position="155"/>
    </location>
</feature>
<feature type="transmembrane region" description="Helical" evidence="6">
    <location>
        <begin position="194"/>
        <end position="213"/>
    </location>
</feature>
<keyword evidence="9" id="KW-1185">Reference proteome</keyword>
<dbReference type="InterPro" id="IPR015414">
    <property type="entry name" value="TMEM64"/>
</dbReference>
<dbReference type="PANTHER" id="PTHR12677:SF59">
    <property type="entry name" value="GOLGI APPARATUS MEMBRANE PROTEIN TVP38-RELATED"/>
    <property type="match status" value="1"/>
</dbReference>
<proteinExistence type="inferred from homology"/>
<dbReference type="EMBL" id="LJCR01000899">
    <property type="protein sequence ID" value="KPV51474.1"/>
    <property type="molecule type" value="Genomic_DNA"/>
</dbReference>
<feature type="transmembrane region" description="Helical" evidence="6">
    <location>
        <begin position="90"/>
        <end position="112"/>
    </location>
</feature>
<dbReference type="InterPro" id="IPR032816">
    <property type="entry name" value="VTT_dom"/>
</dbReference>
<organism evidence="8 9">
    <name type="scientific">Kouleothrix aurantiaca</name>
    <dbReference type="NCBI Taxonomy" id="186479"/>
    <lineage>
        <taxon>Bacteria</taxon>
        <taxon>Bacillati</taxon>
        <taxon>Chloroflexota</taxon>
        <taxon>Chloroflexia</taxon>
        <taxon>Chloroflexales</taxon>
        <taxon>Roseiflexineae</taxon>
        <taxon>Roseiflexaceae</taxon>
        <taxon>Kouleothrix</taxon>
    </lineage>
</organism>
<keyword evidence="5 6" id="KW-0472">Membrane</keyword>
<keyword evidence="2 6" id="KW-1003">Cell membrane</keyword>
<name>A0A0P9D832_9CHLR</name>
<evidence type="ECO:0000256" key="4">
    <source>
        <dbReference type="ARBA" id="ARBA00022989"/>
    </source>
</evidence>
<accession>A0A0P9D832</accession>
<evidence type="ECO:0000256" key="2">
    <source>
        <dbReference type="ARBA" id="ARBA00022475"/>
    </source>
</evidence>
<feature type="transmembrane region" description="Helical" evidence="6">
    <location>
        <begin position="35"/>
        <end position="57"/>
    </location>
</feature>
<keyword evidence="4 6" id="KW-1133">Transmembrane helix</keyword>
<reference evidence="8 9" key="1">
    <citation type="submission" date="2015-09" db="EMBL/GenBank/DDBJ databases">
        <title>Draft genome sequence of Kouleothrix aurantiaca JCM 19913.</title>
        <authorList>
            <person name="Hemp J."/>
        </authorList>
    </citation>
    <scope>NUCLEOTIDE SEQUENCE [LARGE SCALE GENOMIC DNA]</scope>
    <source>
        <strain evidence="8 9">COM-B</strain>
    </source>
</reference>
<sequence length="226" mass="24780">MKRIALLVSLLLLALSAWLRPEWWAPVWRVLNADSIAAIAAYVRSFGLWAPAISLLLMVLQSVIAPLPGSLIATTNGVVFGVWWGTLLSWSGGLLGATVSFWLARLLGHDLVARWFGHGRLERIDAIGARQGFWVILIARLTPIVSFDLISYLAGLSSISFPRFMLATAVGMLPGTFAWTALGHDLLQAQTTTWRLSLFALFAVLATIAGLWWQRRIAHPTPTPDA</sequence>